<dbReference type="RefSeq" id="WP_092722937.1">
    <property type="nucleotide sequence ID" value="NZ_FNGW01000002.1"/>
</dbReference>
<organism evidence="1 2">
    <name type="scientific">Romboutsia lituseburensis DSM 797</name>
    <dbReference type="NCBI Taxonomy" id="1121325"/>
    <lineage>
        <taxon>Bacteria</taxon>
        <taxon>Bacillati</taxon>
        <taxon>Bacillota</taxon>
        <taxon>Clostridia</taxon>
        <taxon>Peptostreptococcales</taxon>
        <taxon>Peptostreptococcaceae</taxon>
        <taxon>Romboutsia</taxon>
    </lineage>
</organism>
<protein>
    <recommendedName>
        <fullName evidence="3">DUF2691 domain-containing protein</fullName>
    </recommendedName>
</protein>
<proteinExistence type="predicted"/>
<dbReference type="Proteomes" id="UP000199068">
    <property type="component" value="Unassembled WGS sequence"/>
</dbReference>
<evidence type="ECO:0008006" key="3">
    <source>
        <dbReference type="Google" id="ProtNLM"/>
    </source>
</evidence>
<gene>
    <name evidence="1" type="ORF">SAMN04515677_10248</name>
</gene>
<dbReference type="AlphaFoldDB" id="A0A1G9K8D5"/>
<reference evidence="1 2" key="1">
    <citation type="submission" date="2016-10" db="EMBL/GenBank/DDBJ databases">
        <authorList>
            <person name="de Groot N.N."/>
        </authorList>
    </citation>
    <scope>NUCLEOTIDE SEQUENCE [LARGE SCALE GENOMIC DNA]</scope>
    <source>
        <strain evidence="1 2">DSM 797</strain>
    </source>
</reference>
<accession>A0A1G9K8D5</accession>
<evidence type="ECO:0000313" key="1">
    <source>
        <dbReference type="EMBL" id="SDL46018.1"/>
    </source>
</evidence>
<sequence>MEGAILYKGEEFYTDLNRIFRSINNKQNEYNWLITDCTCYPENPEYDLRMNQKYYWIKGEDLTSMIKNENFQIIWGVFSGFKKDVEFEDVMKFNLPYAQEYSGFWEKELSIQHPLAELEIVAWDSSITIFISKRESLVRNFRYKFSKSEDLKLYNKLCSV</sequence>
<evidence type="ECO:0000313" key="2">
    <source>
        <dbReference type="Proteomes" id="UP000199068"/>
    </source>
</evidence>
<dbReference type="EMBL" id="FNGW01000002">
    <property type="protein sequence ID" value="SDL46018.1"/>
    <property type="molecule type" value="Genomic_DNA"/>
</dbReference>
<name>A0A1G9K8D5_9FIRM</name>
<dbReference type="STRING" id="1121325.SAMN04515677_10248"/>
<keyword evidence="2" id="KW-1185">Reference proteome</keyword>